<dbReference type="AlphaFoldDB" id="S6AJU9"/>
<accession>S6AJU9</accession>
<dbReference type="Proteomes" id="UP000015503">
    <property type="component" value="Chromosome"/>
</dbReference>
<organism evidence="1 2">
    <name type="scientific">Metapseudomonas resinovorans NBRC 106553</name>
    <dbReference type="NCBI Taxonomy" id="1245471"/>
    <lineage>
        <taxon>Bacteria</taxon>
        <taxon>Pseudomonadati</taxon>
        <taxon>Pseudomonadota</taxon>
        <taxon>Gammaproteobacteria</taxon>
        <taxon>Pseudomonadales</taxon>
        <taxon>Pseudomonadaceae</taxon>
        <taxon>Metapseudomonas</taxon>
    </lineage>
</organism>
<protein>
    <recommendedName>
        <fullName evidence="3">Lipoprotein</fullName>
    </recommendedName>
</protein>
<dbReference type="HOGENOM" id="CLU_2082836_0_0_6"/>
<proteinExistence type="predicted"/>
<dbReference type="OrthoDB" id="9898098at2"/>
<dbReference type="RefSeq" id="WP_016495188.1">
    <property type="nucleotide sequence ID" value="NC_021499.1"/>
</dbReference>
<evidence type="ECO:0000313" key="1">
    <source>
        <dbReference type="EMBL" id="BAN51062.1"/>
    </source>
</evidence>
<dbReference type="KEGG" id="pre:PCA10_53300"/>
<evidence type="ECO:0000313" key="2">
    <source>
        <dbReference type="Proteomes" id="UP000015503"/>
    </source>
</evidence>
<sequence>MKFYAAPVITLLISGCTTPQQTPISGDFSYEDVRFVAVAGTAQNPVKFQHDITECHNMAQLQYESDIKNSEKLAKIYGQPISPEVFAKKRKAQVINCMTKHLTGEKAGKGWSLAKDS</sequence>
<dbReference type="PROSITE" id="PS51257">
    <property type="entry name" value="PROKAR_LIPOPROTEIN"/>
    <property type="match status" value="1"/>
</dbReference>
<reference evidence="1 2" key="1">
    <citation type="journal article" date="2013" name="Genome Announc.">
        <title>Complete Genome Sequence of the Carbazole Degrader Pseudomonas resinovorans Strain CA10 (NBRC 106553).</title>
        <authorList>
            <person name="Shintani M."/>
            <person name="Hosoyama A."/>
            <person name="Ohji S."/>
            <person name="Tsuchikane K."/>
            <person name="Takarada H."/>
            <person name="Yamazoe A."/>
            <person name="Fujita N."/>
            <person name="Nojiri H."/>
        </authorList>
    </citation>
    <scope>NUCLEOTIDE SEQUENCE [LARGE SCALE GENOMIC DNA]</scope>
    <source>
        <strain evidence="1 2">NBRC 106553</strain>
    </source>
</reference>
<gene>
    <name evidence="1" type="ORF">PCA10_53300</name>
</gene>
<keyword evidence="2" id="KW-1185">Reference proteome</keyword>
<dbReference type="EMBL" id="AP013068">
    <property type="protein sequence ID" value="BAN51062.1"/>
    <property type="molecule type" value="Genomic_DNA"/>
</dbReference>
<name>S6AJU9_METRE</name>
<evidence type="ECO:0008006" key="3">
    <source>
        <dbReference type="Google" id="ProtNLM"/>
    </source>
</evidence>